<comment type="subcellular location">
    <subcellularLocation>
        <location evidence="1">Cell inner membrane</location>
        <topology evidence="1">Multi-pass membrane protein</topology>
    </subcellularLocation>
    <subcellularLocation>
        <location evidence="8">Cell membrane</location>
        <topology evidence="8">Multi-pass membrane protein</topology>
    </subcellularLocation>
</comment>
<proteinExistence type="inferred from homology"/>
<comment type="caution">
    <text evidence="10">The sequence shown here is derived from an EMBL/GenBank/DDBJ whole genome shotgun (WGS) entry which is preliminary data.</text>
</comment>
<accession>A0ABU0C8Y6</accession>
<dbReference type="CDD" id="cd06261">
    <property type="entry name" value="TM_PBP2"/>
    <property type="match status" value="1"/>
</dbReference>
<organism evidence="10 11">
    <name type="scientific">Rhodopseudomonas julia</name>
    <dbReference type="NCBI Taxonomy" id="200617"/>
    <lineage>
        <taxon>Bacteria</taxon>
        <taxon>Pseudomonadati</taxon>
        <taxon>Pseudomonadota</taxon>
        <taxon>Alphaproteobacteria</taxon>
        <taxon>Hyphomicrobiales</taxon>
        <taxon>Nitrobacteraceae</taxon>
        <taxon>Rhodopseudomonas</taxon>
    </lineage>
</organism>
<evidence type="ECO:0000256" key="5">
    <source>
        <dbReference type="ARBA" id="ARBA00022692"/>
    </source>
</evidence>
<evidence type="ECO:0000256" key="1">
    <source>
        <dbReference type="ARBA" id="ARBA00004429"/>
    </source>
</evidence>
<dbReference type="PANTHER" id="PTHR30614">
    <property type="entry name" value="MEMBRANE COMPONENT OF AMINO ACID ABC TRANSPORTER"/>
    <property type="match status" value="1"/>
</dbReference>
<reference evidence="10 11" key="1">
    <citation type="submission" date="2023-07" db="EMBL/GenBank/DDBJ databases">
        <title>Genomic Encyclopedia of Type Strains, Phase IV (KMG-IV): sequencing the most valuable type-strain genomes for metagenomic binning, comparative biology and taxonomic classification.</title>
        <authorList>
            <person name="Goeker M."/>
        </authorList>
    </citation>
    <scope>NUCLEOTIDE SEQUENCE [LARGE SCALE GENOMIC DNA]</scope>
    <source>
        <strain evidence="10 11">DSM 11549</strain>
    </source>
</reference>
<evidence type="ECO:0000256" key="6">
    <source>
        <dbReference type="ARBA" id="ARBA00022989"/>
    </source>
</evidence>
<feature type="transmembrane region" description="Helical" evidence="8">
    <location>
        <begin position="150"/>
        <end position="169"/>
    </location>
</feature>
<evidence type="ECO:0000313" key="11">
    <source>
        <dbReference type="Proteomes" id="UP001230253"/>
    </source>
</evidence>
<evidence type="ECO:0000256" key="8">
    <source>
        <dbReference type="RuleBase" id="RU363032"/>
    </source>
</evidence>
<dbReference type="Pfam" id="PF00528">
    <property type="entry name" value="BPD_transp_1"/>
    <property type="match status" value="1"/>
</dbReference>
<evidence type="ECO:0000256" key="2">
    <source>
        <dbReference type="ARBA" id="ARBA00010072"/>
    </source>
</evidence>
<dbReference type="InterPro" id="IPR000515">
    <property type="entry name" value="MetI-like"/>
</dbReference>
<comment type="similarity">
    <text evidence="2">Belongs to the binding-protein-dependent transport system permease family. HisMQ subfamily.</text>
</comment>
<feature type="transmembrane region" description="Helical" evidence="8">
    <location>
        <begin position="89"/>
        <end position="108"/>
    </location>
</feature>
<protein>
    <submittedName>
        <fullName evidence="10">Polar amino acid transport system permease protein</fullName>
    </submittedName>
</protein>
<dbReference type="PANTHER" id="PTHR30614:SF35">
    <property type="entry name" value="ABC TRANSPORTER PERMEASE PROTEIN"/>
    <property type="match status" value="1"/>
</dbReference>
<dbReference type="InterPro" id="IPR035906">
    <property type="entry name" value="MetI-like_sf"/>
</dbReference>
<dbReference type="Gene3D" id="1.10.3720.10">
    <property type="entry name" value="MetI-like"/>
    <property type="match status" value="1"/>
</dbReference>
<dbReference type="RefSeq" id="WP_307155076.1">
    <property type="nucleotide sequence ID" value="NZ_JAUSUK010000002.1"/>
</dbReference>
<feature type="transmembrane region" description="Helical" evidence="8">
    <location>
        <begin position="20"/>
        <end position="45"/>
    </location>
</feature>
<evidence type="ECO:0000256" key="4">
    <source>
        <dbReference type="ARBA" id="ARBA00022475"/>
    </source>
</evidence>
<keyword evidence="11" id="KW-1185">Reference proteome</keyword>
<keyword evidence="5 8" id="KW-0812">Transmembrane</keyword>
<evidence type="ECO:0000259" key="9">
    <source>
        <dbReference type="PROSITE" id="PS50928"/>
    </source>
</evidence>
<dbReference type="InterPro" id="IPR043429">
    <property type="entry name" value="ArtM/GltK/GlnP/TcyL/YhdX-like"/>
</dbReference>
<name>A0ABU0C8Y6_9BRAD</name>
<evidence type="ECO:0000256" key="3">
    <source>
        <dbReference type="ARBA" id="ARBA00022448"/>
    </source>
</evidence>
<sequence>MQNLNFQQVLRYREEFIDGLLATLQMTGISAFFGLIIGVVGALLLTRGPKPLRILLKSYIEIIRNTPPLIQLFIIFFIFPSIGVRLSPFPAACVALSIYFGAYAIEIIRSGLNSIPKSQIEAGECLGLTSFEVFRFVILPPALRNIYPSLTSQLVLLLLGTSVASQIAATELFHTATFVESRTFRSFEVYALISAIYVVVVVASRVMFAAIGAFAFRWPVRR</sequence>
<feature type="domain" description="ABC transmembrane type-1" evidence="9">
    <location>
        <begin position="20"/>
        <end position="208"/>
    </location>
</feature>
<dbReference type="Proteomes" id="UP001230253">
    <property type="component" value="Unassembled WGS sequence"/>
</dbReference>
<keyword evidence="4" id="KW-1003">Cell membrane</keyword>
<keyword evidence="6 8" id="KW-1133">Transmembrane helix</keyword>
<feature type="transmembrane region" description="Helical" evidence="8">
    <location>
        <begin position="66"/>
        <end position="83"/>
    </location>
</feature>
<dbReference type="EMBL" id="JAUSUK010000002">
    <property type="protein sequence ID" value="MDQ0326980.1"/>
    <property type="molecule type" value="Genomic_DNA"/>
</dbReference>
<keyword evidence="7 8" id="KW-0472">Membrane</keyword>
<dbReference type="InterPro" id="IPR010065">
    <property type="entry name" value="AA_ABC_transptr_permease_3TM"/>
</dbReference>
<keyword evidence="3 8" id="KW-0813">Transport</keyword>
<evidence type="ECO:0000313" key="10">
    <source>
        <dbReference type="EMBL" id="MDQ0326980.1"/>
    </source>
</evidence>
<dbReference type="SUPFAM" id="SSF161098">
    <property type="entry name" value="MetI-like"/>
    <property type="match status" value="1"/>
</dbReference>
<feature type="transmembrane region" description="Helical" evidence="8">
    <location>
        <begin position="189"/>
        <end position="216"/>
    </location>
</feature>
<gene>
    <name evidence="10" type="ORF">J2R99_002849</name>
</gene>
<evidence type="ECO:0000256" key="7">
    <source>
        <dbReference type="ARBA" id="ARBA00023136"/>
    </source>
</evidence>
<dbReference type="NCBIfam" id="TIGR01726">
    <property type="entry name" value="HEQRo_perm_3TM"/>
    <property type="match status" value="1"/>
</dbReference>
<dbReference type="PROSITE" id="PS50928">
    <property type="entry name" value="ABC_TM1"/>
    <property type="match status" value="1"/>
</dbReference>